<keyword evidence="10" id="KW-1185">Reference proteome</keyword>
<feature type="transmembrane region" description="Helical" evidence="7">
    <location>
        <begin position="479"/>
        <end position="503"/>
    </location>
</feature>
<evidence type="ECO:0000313" key="10">
    <source>
        <dbReference type="Proteomes" id="UP000680656"/>
    </source>
</evidence>
<evidence type="ECO:0000256" key="6">
    <source>
        <dbReference type="ARBA" id="ARBA00023136"/>
    </source>
</evidence>
<feature type="domain" description="RCK C-terminal" evidence="8">
    <location>
        <begin position="210"/>
        <end position="294"/>
    </location>
</feature>
<dbReference type="Pfam" id="PF02080">
    <property type="entry name" value="TrkA_C"/>
    <property type="match status" value="2"/>
</dbReference>
<dbReference type="InterPro" id="IPR036721">
    <property type="entry name" value="RCK_C_sf"/>
</dbReference>
<dbReference type="GeneID" id="65565538"/>
<comment type="subcellular location">
    <subcellularLocation>
        <location evidence="1">Membrane</location>
        <topology evidence="1">Multi-pass membrane protein</topology>
    </subcellularLocation>
</comment>
<dbReference type="KEGG" id="mrtj:KHC33_10190"/>
<feature type="transmembrane region" description="Helical" evidence="7">
    <location>
        <begin position="183"/>
        <end position="203"/>
    </location>
</feature>
<gene>
    <name evidence="9" type="ORF">KHC33_10190</name>
</gene>
<keyword evidence="2" id="KW-0813">Transport</keyword>
<evidence type="ECO:0000259" key="8">
    <source>
        <dbReference type="PROSITE" id="PS51202"/>
    </source>
</evidence>
<keyword evidence="4" id="KW-0677">Repeat</keyword>
<evidence type="ECO:0000256" key="7">
    <source>
        <dbReference type="SAM" id="Phobius"/>
    </source>
</evidence>
<evidence type="ECO:0000256" key="4">
    <source>
        <dbReference type="ARBA" id="ARBA00022737"/>
    </source>
</evidence>
<name>A0A8E7AUD9_9EURY</name>
<dbReference type="Pfam" id="PF03600">
    <property type="entry name" value="CitMHS"/>
    <property type="match status" value="1"/>
</dbReference>
<dbReference type="SUPFAM" id="SSF116726">
    <property type="entry name" value="TrkA C-terminal domain-like"/>
    <property type="match status" value="2"/>
</dbReference>
<feature type="transmembrane region" description="Helical" evidence="7">
    <location>
        <begin position="402"/>
        <end position="419"/>
    </location>
</feature>
<evidence type="ECO:0000256" key="3">
    <source>
        <dbReference type="ARBA" id="ARBA00022692"/>
    </source>
</evidence>
<accession>A0A8E7AUD9</accession>
<feature type="transmembrane region" description="Helical" evidence="7">
    <location>
        <begin position="132"/>
        <end position="155"/>
    </location>
</feature>
<feature type="transmembrane region" description="Helical" evidence="7">
    <location>
        <begin position="31"/>
        <end position="48"/>
    </location>
</feature>
<organism evidence="9 10">
    <name type="scientific">Methanospirillum purgamenti</name>
    <dbReference type="NCBI Taxonomy" id="2834276"/>
    <lineage>
        <taxon>Archaea</taxon>
        <taxon>Methanobacteriati</taxon>
        <taxon>Methanobacteriota</taxon>
        <taxon>Stenosarchaea group</taxon>
        <taxon>Methanomicrobia</taxon>
        <taxon>Methanomicrobiales</taxon>
        <taxon>Methanospirillaceae</taxon>
        <taxon>Methanospirillum</taxon>
    </lineage>
</organism>
<keyword evidence="5 7" id="KW-1133">Transmembrane helix</keyword>
<sequence>MLPITIDQIIVFLILFLSLVLFIQGRFRYDIIALLALCSATIIGVVPWDHAFSGFANPAIITVAAVLIISRGLLNAGVVEMISGWLQKVGNRPTMQVSALTGLVITLSAFMNNVGALALLMPVGIKMARNSALPVSLLLLPLAFGSQIGGMITLIGTPPNLIISAFRAEHLGQGYGMFDFSPVGLGIALFSFVFIGLIGWRLIPRRTGSGSRDDFFHIKDYITEIYVPEDAKFAGKPLREIYKATNAKITIIQVIRGSHTRPVPFIYEKIKIGDILIVQAALDELKKFLNITGFQLEEKKITQDGFIQTGDSLLMEATISLESPTIGLNVKDIDLWSSFGVSLIAVARQGILVKERLKDIKFQAGDVLLLQGTEGLLKEAIKTLGFYPLAERGLKIGEPKRIAESIGIFALAIIIAALGLLPVQIIFTLAAVVMVLIQLVPIREIYESIDWPVIILLGAFIPVGQAMEDTGGAELIASTLLSFQTILSPVILLVIILIVTMLLSALINNAATAVLMAPISFSIATGLGVSPDPFLMAIVIGASSAFLTPVGHQSNALVMGPAGLKFGDYWKLGLPLEIVIVIVSIPVILYFWPM</sequence>
<dbReference type="PROSITE" id="PS01271">
    <property type="entry name" value="NA_SULFATE"/>
    <property type="match status" value="1"/>
</dbReference>
<evidence type="ECO:0000256" key="1">
    <source>
        <dbReference type="ARBA" id="ARBA00004141"/>
    </source>
</evidence>
<evidence type="ECO:0000256" key="2">
    <source>
        <dbReference type="ARBA" id="ARBA00022448"/>
    </source>
</evidence>
<evidence type="ECO:0000313" key="9">
    <source>
        <dbReference type="EMBL" id="QVV87727.1"/>
    </source>
</evidence>
<dbReference type="EMBL" id="CP075546">
    <property type="protein sequence ID" value="QVV87727.1"/>
    <property type="molecule type" value="Genomic_DNA"/>
</dbReference>
<feature type="domain" description="RCK C-terminal" evidence="8">
    <location>
        <begin position="302"/>
        <end position="386"/>
    </location>
</feature>
<dbReference type="Proteomes" id="UP000680656">
    <property type="component" value="Chromosome"/>
</dbReference>
<reference evidence="9 10" key="1">
    <citation type="submission" date="2021-05" db="EMBL/GenBank/DDBJ databases">
        <title>A novel Methanospirillum isolate from a pyrite-forming mixed culture.</title>
        <authorList>
            <person name="Bunk B."/>
            <person name="Sproer C."/>
            <person name="Spring S."/>
            <person name="Pester M."/>
        </authorList>
    </citation>
    <scope>NUCLEOTIDE SEQUENCE [LARGE SCALE GENOMIC DNA]</scope>
    <source>
        <strain evidence="9 10">J.3.6.1-F.2.7.3</strain>
    </source>
</reference>
<feature type="transmembrane region" description="Helical" evidence="7">
    <location>
        <begin position="572"/>
        <end position="592"/>
    </location>
</feature>
<keyword evidence="6 7" id="KW-0472">Membrane</keyword>
<dbReference type="GO" id="GO:0008324">
    <property type="term" value="F:monoatomic cation transmembrane transporter activity"/>
    <property type="evidence" value="ECO:0007669"/>
    <property type="project" value="InterPro"/>
</dbReference>
<dbReference type="RefSeq" id="WP_214418547.1">
    <property type="nucleotide sequence ID" value="NZ_CP075546.1"/>
</dbReference>
<protein>
    <submittedName>
        <fullName evidence="9">Anion permease</fullName>
    </submittedName>
</protein>
<dbReference type="InterPro" id="IPR004680">
    <property type="entry name" value="Cit_transptr-like_dom"/>
</dbReference>
<dbReference type="GO" id="GO:0006813">
    <property type="term" value="P:potassium ion transport"/>
    <property type="evidence" value="ECO:0007669"/>
    <property type="project" value="InterPro"/>
</dbReference>
<dbReference type="PROSITE" id="PS51202">
    <property type="entry name" value="RCK_C"/>
    <property type="match status" value="2"/>
</dbReference>
<feature type="transmembrane region" description="Helical" evidence="7">
    <location>
        <begin position="99"/>
        <end position="120"/>
    </location>
</feature>
<keyword evidence="3 7" id="KW-0812">Transmembrane</keyword>
<dbReference type="InterPro" id="IPR006037">
    <property type="entry name" value="RCK_C"/>
</dbReference>
<dbReference type="InterPro" id="IPR031312">
    <property type="entry name" value="Na/sul_symport_CS"/>
</dbReference>
<proteinExistence type="predicted"/>
<dbReference type="GO" id="GO:0005886">
    <property type="term" value="C:plasma membrane"/>
    <property type="evidence" value="ECO:0007669"/>
    <property type="project" value="TreeGrafter"/>
</dbReference>
<feature type="transmembrane region" description="Helical" evidence="7">
    <location>
        <begin position="9"/>
        <end position="25"/>
    </location>
</feature>
<evidence type="ECO:0000256" key="5">
    <source>
        <dbReference type="ARBA" id="ARBA00022989"/>
    </source>
</evidence>
<dbReference type="InterPro" id="IPR051679">
    <property type="entry name" value="DASS-Related_Transporters"/>
</dbReference>
<dbReference type="PANTHER" id="PTHR43652:SF2">
    <property type="entry name" value="BASIC AMINO ACID ANTIPORTER YFCC-RELATED"/>
    <property type="match status" value="1"/>
</dbReference>
<dbReference type="AlphaFoldDB" id="A0A8E7AUD9"/>
<dbReference type="PANTHER" id="PTHR43652">
    <property type="entry name" value="BASIC AMINO ACID ANTIPORTER YFCC-RELATED"/>
    <property type="match status" value="1"/>
</dbReference>
<dbReference type="Gene3D" id="3.30.70.1450">
    <property type="entry name" value="Regulator of K+ conductance, C-terminal domain"/>
    <property type="match status" value="2"/>
</dbReference>